<dbReference type="EnsemblPlants" id="EMT18871">
    <property type="protein sequence ID" value="EMT18871"/>
    <property type="gene ID" value="F775_01304"/>
</dbReference>
<proteinExistence type="predicted"/>
<name>R7W9V0_AEGTA</name>
<dbReference type="AlphaFoldDB" id="R7W9V0"/>
<reference evidence="1" key="1">
    <citation type="submission" date="2015-06" db="UniProtKB">
        <authorList>
            <consortium name="EnsemblPlants"/>
        </authorList>
    </citation>
    <scope>IDENTIFICATION</scope>
</reference>
<accession>R7W9V0</accession>
<evidence type="ECO:0000313" key="1">
    <source>
        <dbReference type="EnsemblPlants" id="EMT18871"/>
    </source>
</evidence>
<protein>
    <submittedName>
        <fullName evidence="1">Uncharacterized protein</fullName>
    </submittedName>
</protein>
<organism evidence="1">
    <name type="scientific">Aegilops tauschii</name>
    <name type="common">Tausch's goatgrass</name>
    <name type="synonym">Aegilops squarrosa</name>
    <dbReference type="NCBI Taxonomy" id="37682"/>
    <lineage>
        <taxon>Eukaryota</taxon>
        <taxon>Viridiplantae</taxon>
        <taxon>Streptophyta</taxon>
        <taxon>Embryophyta</taxon>
        <taxon>Tracheophyta</taxon>
        <taxon>Spermatophyta</taxon>
        <taxon>Magnoliopsida</taxon>
        <taxon>Liliopsida</taxon>
        <taxon>Poales</taxon>
        <taxon>Poaceae</taxon>
        <taxon>BOP clade</taxon>
        <taxon>Pooideae</taxon>
        <taxon>Triticodae</taxon>
        <taxon>Triticeae</taxon>
        <taxon>Triticinae</taxon>
        <taxon>Aegilops</taxon>
    </lineage>
</organism>
<sequence>MAYHPEKQCFCEKKAPRWISWSDSNPGRSPFLRQLLVDLRDAMRKMEDELEDGRQPWQRNGAVKQREYFY</sequence>